<gene>
    <name evidence="2" type="ORF">SSE37_17488</name>
</gene>
<dbReference type="Gene3D" id="3.40.50.360">
    <property type="match status" value="1"/>
</dbReference>
<dbReference type="SUPFAM" id="SSF52218">
    <property type="entry name" value="Flavoproteins"/>
    <property type="match status" value="1"/>
</dbReference>
<reference evidence="2 3" key="1">
    <citation type="submission" date="2006-06" db="EMBL/GenBank/DDBJ databases">
        <authorList>
            <person name="Moran M.A."/>
            <person name="Ferriera S."/>
            <person name="Johnson J."/>
            <person name="Kravitz S."/>
            <person name="Beeson K."/>
            <person name="Sutton G."/>
            <person name="Rogers Y.-H."/>
            <person name="Friedman R."/>
            <person name="Frazier M."/>
            <person name="Venter J.C."/>
        </authorList>
    </citation>
    <scope>NUCLEOTIDE SEQUENCE [LARGE SCALE GENOMIC DNA]</scope>
    <source>
        <strain evidence="2 3">E-37</strain>
    </source>
</reference>
<dbReference type="InterPro" id="IPR050712">
    <property type="entry name" value="NAD(P)H-dep_reductase"/>
</dbReference>
<organism evidence="2 3">
    <name type="scientific">Sagittula stellata (strain ATCC 700073 / DSM 11524 / E-37)</name>
    <dbReference type="NCBI Taxonomy" id="388399"/>
    <lineage>
        <taxon>Bacteria</taxon>
        <taxon>Pseudomonadati</taxon>
        <taxon>Pseudomonadota</taxon>
        <taxon>Alphaproteobacteria</taxon>
        <taxon>Rhodobacterales</taxon>
        <taxon>Roseobacteraceae</taxon>
        <taxon>Sagittula</taxon>
    </lineage>
</organism>
<proteinExistence type="predicted"/>
<protein>
    <submittedName>
        <fullName evidence="2">Putative oxidoreductase protein</fullName>
    </submittedName>
</protein>
<dbReference type="PANTHER" id="PTHR30543:SF21">
    <property type="entry name" value="NAD(P)H-DEPENDENT FMN REDUCTASE LOT6"/>
    <property type="match status" value="1"/>
</dbReference>
<dbReference type="GO" id="GO:0010181">
    <property type="term" value="F:FMN binding"/>
    <property type="evidence" value="ECO:0007669"/>
    <property type="project" value="TreeGrafter"/>
</dbReference>
<evidence type="ECO:0000259" key="1">
    <source>
        <dbReference type="Pfam" id="PF03358"/>
    </source>
</evidence>
<comment type="caution">
    <text evidence="2">The sequence shown here is derived from an EMBL/GenBank/DDBJ whole genome shotgun (WGS) entry which is preliminary data.</text>
</comment>
<dbReference type="InterPro" id="IPR005025">
    <property type="entry name" value="FMN_Rdtase-like_dom"/>
</dbReference>
<dbReference type="Pfam" id="PF03358">
    <property type="entry name" value="FMN_red"/>
    <property type="match status" value="1"/>
</dbReference>
<feature type="domain" description="NADPH-dependent FMN reductase-like" evidence="1">
    <location>
        <begin position="12"/>
        <end position="110"/>
    </location>
</feature>
<accession>A3K369</accession>
<keyword evidence="3" id="KW-1185">Reference proteome</keyword>
<evidence type="ECO:0000313" key="2">
    <source>
        <dbReference type="EMBL" id="EBA08628.1"/>
    </source>
</evidence>
<dbReference type="Proteomes" id="UP000005713">
    <property type="component" value="Unassembled WGS sequence"/>
</dbReference>
<dbReference type="GO" id="GO:0016491">
    <property type="term" value="F:oxidoreductase activity"/>
    <property type="evidence" value="ECO:0007669"/>
    <property type="project" value="InterPro"/>
</dbReference>
<dbReference type="EMBL" id="AAYA01000005">
    <property type="protein sequence ID" value="EBA08628.1"/>
    <property type="molecule type" value="Genomic_DNA"/>
</dbReference>
<dbReference type="InterPro" id="IPR029039">
    <property type="entry name" value="Flavoprotein-like_sf"/>
</dbReference>
<dbReference type="eggNOG" id="COG0431">
    <property type="taxonomic scope" value="Bacteria"/>
</dbReference>
<sequence length="157" mass="17605">MLRAVADIGRPDHVISVFDRVGDLPVFSPDLETDPLPDAVQIFVDQIQGCDGLIISSPEYVRAIPGGLKNAIDWLVSRDEIIHKPIALMHSSHRGDDVLAQLRIVLATVSTRFSSDLFLRFELMKKSPAEIAEHLDLPEGRREVENFLRRFAEFCAT</sequence>
<dbReference type="AlphaFoldDB" id="A3K369"/>
<dbReference type="PANTHER" id="PTHR30543">
    <property type="entry name" value="CHROMATE REDUCTASE"/>
    <property type="match status" value="1"/>
</dbReference>
<dbReference type="GO" id="GO:0005829">
    <property type="term" value="C:cytosol"/>
    <property type="evidence" value="ECO:0007669"/>
    <property type="project" value="TreeGrafter"/>
</dbReference>
<name>A3K369_SAGS3</name>
<evidence type="ECO:0000313" key="3">
    <source>
        <dbReference type="Proteomes" id="UP000005713"/>
    </source>
</evidence>